<dbReference type="InterPro" id="IPR021795">
    <property type="entry name" value="DUF3363"/>
</dbReference>
<dbReference type="EMBL" id="JADWOX010000027">
    <property type="protein sequence ID" value="MBI1686781.1"/>
    <property type="molecule type" value="Genomic_DNA"/>
</dbReference>
<organism evidence="2 3">
    <name type="scientific">Caulobacter hibisci</name>
    <dbReference type="NCBI Taxonomy" id="2035993"/>
    <lineage>
        <taxon>Bacteria</taxon>
        <taxon>Pseudomonadati</taxon>
        <taxon>Pseudomonadota</taxon>
        <taxon>Alphaproteobacteria</taxon>
        <taxon>Caulobacterales</taxon>
        <taxon>Caulobacteraceae</taxon>
        <taxon>Caulobacter</taxon>
    </lineage>
</organism>
<dbReference type="Pfam" id="PF11843">
    <property type="entry name" value="DUF3363"/>
    <property type="match status" value="2"/>
</dbReference>
<name>A0ABS0T4U4_9CAUL</name>
<accession>A0ABS0T4U4</accession>
<evidence type="ECO:0000256" key="1">
    <source>
        <dbReference type="SAM" id="MobiDB-lite"/>
    </source>
</evidence>
<reference evidence="2 3" key="1">
    <citation type="submission" date="2020-11" db="EMBL/GenBank/DDBJ databases">
        <title>genome sequence of strain KACC 18849.</title>
        <authorList>
            <person name="Gao J."/>
            <person name="Zhang X."/>
        </authorList>
    </citation>
    <scope>NUCLEOTIDE SEQUENCE [LARGE SCALE GENOMIC DNA]</scope>
    <source>
        <strain evidence="2 3">KACC 18849</strain>
    </source>
</reference>
<evidence type="ECO:0000313" key="3">
    <source>
        <dbReference type="Proteomes" id="UP000639859"/>
    </source>
</evidence>
<protein>
    <submittedName>
        <fullName evidence="2">DUF3363 domain-containing protein</fullName>
    </submittedName>
</protein>
<gene>
    <name evidence="2" type="ORF">I4Q42_24200</name>
</gene>
<comment type="caution">
    <text evidence="2">The sequence shown here is derived from an EMBL/GenBank/DDBJ whole genome shotgun (WGS) entry which is preliminary data.</text>
</comment>
<sequence length="571" mass="62661">MTDENEFFLRLGRIGDQGARIAPRLRGFVQEVLGASRRSGQGALDLKGRSGRRRSGRGRDAASRARGGNRRVVVKARIVRHRGSRYTAAPLAMHMRYLRREGVTRDGAPAEMFDRGGAADPAGFAERCQDDRHHFRFIVSPEDAGALDDLRATTRDLLAQAEKDLGTRLDWVAVDHWNTDHPHVHVLIRGVGDDGADLVIDADYMTKGLRQRAEALVSLELGPRSPEEIAASLDREVEADRWTSLDRTLRGRIGPDGLVDLRPSADGGDRVPPRLIGRVQRLKRLGLADEHNGQWRLADDLEPRLRALGERGDIIKTLHRAIRDADRNLADLAIQAEHLDAPIVGRLVDRGLHDEHSGQAYTVVNGVDGRLHHFRFKDLGATGDTPVGGLVEIRSRQVPGEKPSLELIHRSDLTLDRQVSASGATWLDRQLVVREPTPLAGGGFGREVRDALVRRRTHLQASGLADRLGRPRAGLVAGLRAQELVRVADNIAAETGGTWNPVKAGDPIAGVYQRRLDLVSGRFAMIEDGLGFQLVPWTRGLDGRLGQEVRGVVSQGGGIDWALGRKRGIGL</sequence>
<keyword evidence="3" id="KW-1185">Reference proteome</keyword>
<dbReference type="Proteomes" id="UP000639859">
    <property type="component" value="Unassembled WGS sequence"/>
</dbReference>
<dbReference type="RefSeq" id="WP_198578668.1">
    <property type="nucleotide sequence ID" value="NZ_JADWOX010000027.1"/>
</dbReference>
<proteinExistence type="predicted"/>
<feature type="region of interest" description="Disordered" evidence="1">
    <location>
        <begin position="40"/>
        <end position="68"/>
    </location>
</feature>
<evidence type="ECO:0000313" key="2">
    <source>
        <dbReference type="EMBL" id="MBI1686781.1"/>
    </source>
</evidence>